<feature type="compositionally biased region" description="Acidic residues" evidence="1">
    <location>
        <begin position="61"/>
        <end position="72"/>
    </location>
</feature>
<evidence type="ECO:0000256" key="1">
    <source>
        <dbReference type="SAM" id="MobiDB-lite"/>
    </source>
</evidence>
<evidence type="ECO:0000313" key="3">
    <source>
        <dbReference type="Proteomes" id="UP000483820"/>
    </source>
</evidence>
<dbReference type="AlphaFoldDB" id="A0A6A5G4R4"/>
<comment type="caution">
    <text evidence="2">The sequence shown here is derived from an EMBL/GenBank/DDBJ whole genome shotgun (WGS) entry which is preliminary data.</text>
</comment>
<dbReference type="EMBL" id="WUAV01000006">
    <property type="protein sequence ID" value="KAF1749479.1"/>
    <property type="molecule type" value="Genomic_DNA"/>
</dbReference>
<dbReference type="GeneID" id="9826346"/>
<reference evidence="2 3" key="1">
    <citation type="submission" date="2019-12" db="EMBL/GenBank/DDBJ databases">
        <title>Chromosome-level assembly of the Caenorhabditis remanei genome.</title>
        <authorList>
            <person name="Teterina A.A."/>
            <person name="Willis J.H."/>
            <person name="Phillips P.C."/>
        </authorList>
    </citation>
    <scope>NUCLEOTIDE SEQUENCE [LARGE SCALE GENOMIC DNA]</scope>
    <source>
        <strain evidence="2 3">PX506</strain>
        <tissue evidence="2">Whole organism</tissue>
    </source>
</reference>
<feature type="compositionally biased region" description="Basic and acidic residues" evidence="1">
    <location>
        <begin position="1"/>
        <end position="60"/>
    </location>
</feature>
<organism evidence="2 3">
    <name type="scientific">Caenorhabditis remanei</name>
    <name type="common">Caenorhabditis vulgaris</name>
    <dbReference type="NCBI Taxonomy" id="31234"/>
    <lineage>
        <taxon>Eukaryota</taxon>
        <taxon>Metazoa</taxon>
        <taxon>Ecdysozoa</taxon>
        <taxon>Nematoda</taxon>
        <taxon>Chromadorea</taxon>
        <taxon>Rhabditida</taxon>
        <taxon>Rhabditina</taxon>
        <taxon>Rhabditomorpha</taxon>
        <taxon>Rhabditoidea</taxon>
        <taxon>Rhabditidae</taxon>
        <taxon>Peloderinae</taxon>
        <taxon>Caenorhabditis</taxon>
    </lineage>
</organism>
<proteinExistence type="predicted"/>
<feature type="region of interest" description="Disordered" evidence="1">
    <location>
        <begin position="1"/>
        <end position="97"/>
    </location>
</feature>
<sequence>MGKSTKDKKGKPETTKKFSKPKIDKKENSGEKKAVPKATENKKVDKSSGESSKLESKVETMDDWDLEFELEDQPGWRPPARKKRVVPESEDEDEEDE</sequence>
<gene>
    <name evidence="2" type="ORF">GCK72_025947</name>
</gene>
<evidence type="ECO:0000313" key="2">
    <source>
        <dbReference type="EMBL" id="KAF1749479.1"/>
    </source>
</evidence>
<name>A0A6A5G4R4_CAERE</name>
<protein>
    <submittedName>
        <fullName evidence="2">Uncharacterized protein</fullName>
    </submittedName>
</protein>
<dbReference type="CTD" id="9826346"/>
<dbReference type="KEGG" id="crq:GCK72_025947"/>
<dbReference type="Proteomes" id="UP000483820">
    <property type="component" value="Chromosome X"/>
</dbReference>
<feature type="compositionally biased region" description="Acidic residues" evidence="1">
    <location>
        <begin position="88"/>
        <end position="97"/>
    </location>
</feature>
<dbReference type="RefSeq" id="XP_003100023.2">
    <property type="nucleotide sequence ID" value="XM_003099975.2"/>
</dbReference>
<accession>A0A6A5G4R4</accession>